<proteinExistence type="predicted"/>
<dbReference type="GO" id="GO:0004252">
    <property type="term" value="F:serine-type endopeptidase activity"/>
    <property type="evidence" value="ECO:0007669"/>
    <property type="project" value="InterPro"/>
</dbReference>
<evidence type="ECO:0000259" key="4">
    <source>
        <dbReference type="PROSITE" id="PS50240"/>
    </source>
</evidence>
<comment type="caution">
    <text evidence="5">The sequence shown here is derived from an EMBL/GenBank/DDBJ whole genome shotgun (WGS) entry which is preliminary data.</text>
</comment>
<gene>
    <name evidence="5" type="ORF">Ocin01_16036</name>
</gene>
<dbReference type="EMBL" id="LJIJ01001865">
    <property type="protein sequence ID" value="ODM90648.1"/>
    <property type="molecule type" value="Genomic_DNA"/>
</dbReference>
<accession>A0A1D2MCC7</accession>
<evidence type="ECO:0000256" key="2">
    <source>
        <dbReference type="SAM" id="MobiDB-lite"/>
    </source>
</evidence>
<dbReference type="GO" id="GO:0006508">
    <property type="term" value="P:proteolysis"/>
    <property type="evidence" value="ECO:0007669"/>
    <property type="project" value="InterPro"/>
</dbReference>
<evidence type="ECO:0000313" key="6">
    <source>
        <dbReference type="Proteomes" id="UP000094527"/>
    </source>
</evidence>
<dbReference type="InterPro" id="IPR043504">
    <property type="entry name" value="Peptidase_S1_PA_chymotrypsin"/>
</dbReference>
<evidence type="ECO:0000256" key="3">
    <source>
        <dbReference type="SAM" id="SignalP"/>
    </source>
</evidence>
<organism evidence="5 6">
    <name type="scientific">Orchesella cincta</name>
    <name type="common">Springtail</name>
    <name type="synonym">Podura cincta</name>
    <dbReference type="NCBI Taxonomy" id="48709"/>
    <lineage>
        <taxon>Eukaryota</taxon>
        <taxon>Metazoa</taxon>
        <taxon>Ecdysozoa</taxon>
        <taxon>Arthropoda</taxon>
        <taxon>Hexapoda</taxon>
        <taxon>Collembola</taxon>
        <taxon>Entomobryomorpha</taxon>
        <taxon>Entomobryoidea</taxon>
        <taxon>Orchesellidae</taxon>
        <taxon>Orchesellinae</taxon>
        <taxon>Orchesella</taxon>
    </lineage>
</organism>
<feature type="compositionally biased region" description="Low complexity" evidence="2">
    <location>
        <begin position="262"/>
        <end position="273"/>
    </location>
</feature>
<dbReference type="PANTHER" id="PTHR24271">
    <property type="entry name" value="KALLIKREIN-RELATED"/>
    <property type="match status" value="1"/>
</dbReference>
<dbReference type="Proteomes" id="UP000094527">
    <property type="component" value="Unassembled WGS sequence"/>
</dbReference>
<evidence type="ECO:0000313" key="5">
    <source>
        <dbReference type="EMBL" id="ODM90648.1"/>
    </source>
</evidence>
<dbReference type="SMART" id="SM00020">
    <property type="entry name" value="Tryp_SPc"/>
    <property type="match status" value="1"/>
</dbReference>
<feature type="domain" description="Peptidase S1" evidence="4">
    <location>
        <begin position="24"/>
        <end position="259"/>
    </location>
</feature>
<sequence>MFTKLYFLLAFCMLSIASGNETLVIGGVEAVKHQYPWLVRLYISIASGVTRRCTGSLISLDLVLTSATCVNGTNSQIIVIAGDHSIFQNDGTEQSLLGQEIITHENFNRGGNLENDIALIRLPSNLTETRAVKPLFLPLNSYNTSQATWGTVAGWGETRFSEGEEGPSSSTLMKANVTLLTEYFCEDAFPTVNEELQFCAEGDGKGAYKGDFGGPLLCNGMTIFCGIFTREIDFPPTTRIVGLFLNVVPYLDWIEEKMNLQPPTSTTEVSTTPQGGESTTSSGNHHVSSVILIAYLILMC</sequence>
<dbReference type="PRINTS" id="PR00722">
    <property type="entry name" value="CHYMOTRYPSIN"/>
</dbReference>
<reference evidence="5 6" key="1">
    <citation type="journal article" date="2016" name="Genome Biol. Evol.">
        <title>Gene Family Evolution Reflects Adaptation to Soil Environmental Stressors in the Genome of the Collembolan Orchesella cincta.</title>
        <authorList>
            <person name="Faddeeva-Vakhrusheva A."/>
            <person name="Derks M.F."/>
            <person name="Anvar S.Y."/>
            <person name="Agamennone V."/>
            <person name="Suring W."/>
            <person name="Smit S."/>
            <person name="van Straalen N.M."/>
            <person name="Roelofs D."/>
        </authorList>
    </citation>
    <scope>NUCLEOTIDE SEQUENCE [LARGE SCALE GENOMIC DNA]</scope>
    <source>
        <tissue evidence="5">Mixed pool</tissue>
    </source>
</reference>
<feature type="chain" id="PRO_5008903785" evidence="3">
    <location>
        <begin position="20"/>
        <end position="300"/>
    </location>
</feature>
<evidence type="ECO:0000256" key="1">
    <source>
        <dbReference type="ARBA" id="ARBA00023157"/>
    </source>
</evidence>
<dbReference type="SUPFAM" id="SSF50494">
    <property type="entry name" value="Trypsin-like serine proteases"/>
    <property type="match status" value="1"/>
</dbReference>
<keyword evidence="3" id="KW-0732">Signal</keyword>
<dbReference type="OrthoDB" id="5565075at2759"/>
<dbReference type="FunFam" id="2.40.10.10:FF:000068">
    <property type="entry name" value="transmembrane protease serine 2"/>
    <property type="match status" value="1"/>
</dbReference>
<dbReference type="PROSITE" id="PS50240">
    <property type="entry name" value="TRYPSIN_DOM"/>
    <property type="match status" value="1"/>
</dbReference>
<dbReference type="AlphaFoldDB" id="A0A1D2MCC7"/>
<dbReference type="InterPro" id="IPR009003">
    <property type="entry name" value="Peptidase_S1_PA"/>
</dbReference>
<feature type="region of interest" description="Disordered" evidence="2">
    <location>
        <begin position="262"/>
        <end position="284"/>
    </location>
</feature>
<dbReference type="InterPro" id="IPR001314">
    <property type="entry name" value="Peptidase_S1A"/>
</dbReference>
<name>A0A1D2MCC7_ORCCI</name>
<keyword evidence="1" id="KW-1015">Disulfide bond</keyword>
<protein>
    <submittedName>
        <fullName evidence="5">Kallikrein-11</fullName>
    </submittedName>
</protein>
<keyword evidence="6" id="KW-1185">Reference proteome</keyword>
<dbReference type="PANTHER" id="PTHR24271:SF50">
    <property type="match status" value="1"/>
</dbReference>
<dbReference type="InterPro" id="IPR001254">
    <property type="entry name" value="Trypsin_dom"/>
</dbReference>
<dbReference type="STRING" id="48709.A0A1D2MCC7"/>
<dbReference type="CDD" id="cd00190">
    <property type="entry name" value="Tryp_SPc"/>
    <property type="match status" value="1"/>
</dbReference>
<feature type="signal peptide" evidence="3">
    <location>
        <begin position="1"/>
        <end position="19"/>
    </location>
</feature>
<feature type="compositionally biased region" description="Polar residues" evidence="2">
    <location>
        <begin position="274"/>
        <end position="284"/>
    </location>
</feature>
<dbReference type="OMA" id="TEYFCED"/>
<dbReference type="Gene3D" id="2.40.10.10">
    <property type="entry name" value="Trypsin-like serine proteases"/>
    <property type="match status" value="1"/>
</dbReference>
<dbReference type="Pfam" id="PF00089">
    <property type="entry name" value="Trypsin"/>
    <property type="match status" value="1"/>
</dbReference>